<evidence type="ECO:0000313" key="4">
    <source>
        <dbReference type="Proteomes" id="UP000188879"/>
    </source>
</evidence>
<dbReference type="OrthoDB" id="7585905at2"/>
<keyword evidence="1" id="KW-0175">Coiled coil</keyword>
<keyword evidence="2" id="KW-0812">Transmembrane</keyword>
<keyword evidence="2" id="KW-1133">Transmembrane helix</keyword>
<gene>
    <name evidence="3" type="ORF">BKE38_09825</name>
</gene>
<feature type="transmembrane region" description="Helical" evidence="2">
    <location>
        <begin position="44"/>
        <end position="69"/>
    </location>
</feature>
<name>A0A1V2H4N4_9PROT</name>
<dbReference type="EMBL" id="MLCO01000078">
    <property type="protein sequence ID" value="ONG54943.1"/>
    <property type="molecule type" value="Genomic_DNA"/>
</dbReference>
<evidence type="ECO:0000256" key="1">
    <source>
        <dbReference type="SAM" id="Coils"/>
    </source>
</evidence>
<comment type="caution">
    <text evidence="3">The sequence shown here is derived from an EMBL/GenBank/DDBJ whole genome shotgun (WGS) entry which is preliminary data.</text>
</comment>
<protein>
    <recommendedName>
        <fullName evidence="5">PhnA-like protein</fullName>
    </recommendedName>
</protein>
<feature type="transmembrane region" description="Helical" evidence="2">
    <location>
        <begin position="81"/>
        <end position="103"/>
    </location>
</feature>
<evidence type="ECO:0000313" key="3">
    <source>
        <dbReference type="EMBL" id="ONG54943.1"/>
    </source>
</evidence>
<reference evidence="3 4" key="1">
    <citation type="submission" date="2016-10" db="EMBL/GenBank/DDBJ databases">
        <title>Draft Genome sequence of Roseomonas sp. strain M3.</title>
        <authorList>
            <person name="Subhash Y."/>
            <person name="Lee S."/>
        </authorList>
    </citation>
    <scope>NUCLEOTIDE SEQUENCE [LARGE SCALE GENOMIC DNA]</scope>
    <source>
        <strain evidence="3 4">M3</strain>
    </source>
</reference>
<proteinExistence type="predicted"/>
<organism evidence="3 4">
    <name type="scientific">Teichococcus deserti</name>
    <dbReference type="NCBI Taxonomy" id="1817963"/>
    <lineage>
        <taxon>Bacteria</taxon>
        <taxon>Pseudomonadati</taxon>
        <taxon>Pseudomonadota</taxon>
        <taxon>Alphaproteobacteria</taxon>
        <taxon>Acetobacterales</taxon>
        <taxon>Roseomonadaceae</taxon>
        <taxon>Roseomonas</taxon>
    </lineage>
</organism>
<feature type="transmembrane region" description="Helical" evidence="2">
    <location>
        <begin position="247"/>
        <end position="269"/>
    </location>
</feature>
<dbReference type="Proteomes" id="UP000188879">
    <property type="component" value="Unassembled WGS sequence"/>
</dbReference>
<sequence>MSWGAVLAGAAIAITTGLTLNLLGAAVGATLVDATARDTPGATSFGIGAAAWLLVSNLIGLGLGGYAAARLSGSPDRTDGALHGLTVWATSILVSALLLGNLASGIAHTAVSSASSLLGGVAQGAGSVVSTAGEQAANRTSNQTLQSGAQALVDRVQNALSGGGDPASMTPDQRKAEMARLAAKRVSDGSLTAPDRERLTALVAAEYGISPQEAQQRIQQAEQQVQQATQEAEQRARAAADATAKGAAWAAFSAFVTLLLSAIVALLGARRGTSALRASRL</sequence>
<keyword evidence="2" id="KW-0472">Membrane</keyword>
<evidence type="ECO:0000256" key="2">
    <source>
        <dbReference type="SAM" id="Phobius"/>
    </source>
</evidence>
<feature type="coiled-coil region" evidence="1">
    <location>
        <begin position="211"/>
        <end position="238"/>
    </location>
</feature>
<accession>A0A1V2H4N4</accession>
<keyword evidence="4" id="KW-1185">Reference proteome</keyword>
<evidence type="ECO:0008006" key="5">
    <source>
        <dbReference type="Google" id="ProtNLM"/>
    </source>
</evidence>
<dbReference type="AlphaFoldDB" id="A0A1V2H4N4"/>